<evidence type="ECO:0000256" key="6">
    <source>
        <dbReference type="ARBA" id="ARBA00022968"/>
    </source>
</evidence>
<reference evidence="19 20" key="1">
    <citation type="submission" date="2019-07" db="EMBL/GenBank/DDBJ databases">
        <title>Genomics analysis of Aphanomyces spp. identifies a new class of oomycete effector associated with host adaptation.</title>
        <authorList>
            <person name="Gaulin E."/>
        </authorList>
    </citation>
    <scope>NUCLEOTIDE SEQUENCE [LARGE SCALE GENOMIC DNA]</scope>
    <source>
        <strain evidence="19 20">ATCC 201684</strain>
    </source>
</reference>
<dbReference type="AlphaFoldDB" id="A0A6G0XAP4"/>
<keyword evidence="3" id="KW-1003">Cell membrane</keyword>
<name>A0A6G0XAP4_9STRA</name>
<proteinExistence type="inferred from homology"/>
<dbReference type="PANTHER" id="PTHR31297:SF34">
    <property type="entry name" value="GLUCAN 1,3-BETA-GLUCOSIDASE 2"/>
    <property type="match status" value="1"/>
</dbReference>
<accession>A0A6G0XAP4</accession>
<dbReference type="EMBL" id="VJMJ01000085">
    <property type="protein sequence ID" value="KAF0737059.1"/>
    <property type="molecule type" value="Genomic_DNA"/>
</dbReference>
<protein>
    <recommendedName>
        <fullName evidence="14">glucan 1,3-beta-glucosidase</fullName>
        <ecNumber evidence="14">3.2.1.58</ecNumber>
    </recommendedName>
    <alternativeName>
        <fullName evidence="15">Exo-1,3-beta-glucanase D</fullName>
    </alternativeName>
</protein>
<evidence type="ECO:0000256" key="11">
    <source>
        <dbReference type="ARBA" id="ARBA00023316"/>
    </source>
</evidence>
<keyword evidence="5 16" id="KW-0378">Hydrolase</keyword>
<dbReference type="GO" id="GO:0005576">
    <property type="term" value="C:extracellular region"/>
    <property type="evidence" value="ECO:0007669"/>
    <property type="project" value="TreeGrafter"/>
</dbReference>
<evidence type="ECO:0000256" key="9">
    <source>
        <dbReference type="ARBA" id="ARBA00023180"/>
    </source>
</evidence>
<keyword evidence="9" id="KW-0325">Glycoprotein</keyword>
<evidence type="ECO:0000256" key="16">
    <source>
        <dbReference type="RuleBase" id="RU361153"/>
    </source>
</evidence>
<evidence type="ECO:0000256" key="15">
    <source>
        <dbReference type="ARBA" id="ARBA00041260"/>
    </source>
</evidence>
<dbReference type="GO" id="GO:0009251">
    <property type="term" value="P:glucan catabolic process"/>
    <property type="evidence" value="ECO:0007669"/>
    <property type="project" value="TreeGrafter"/>
</dbReference>
<keyword evidence="6" id="KW-0735">Signal-anchor</keyword>
<dbReference type="GO" id="GO:0005886">
    <property type="term" value="C:plasma membrane"/>
    <property type="evidence" value="ECO:0007669"/>
    <property type="project" value="UniProtKB-SubCell"/>
</dbReference>
<dbReference type="PANTHER" id="PTHR31297">
    <property type="entry name" value="GLUCAN ENDO-1,6-BETA-GLUCOSIDASE B"/>
    <property type="match status" value="1"/>
</dbReference>
<comment type="caution">
    <text evidence="19">The sequence shown here is derived from an EMBL/GenBank/DDBJ whole genome shotgun (WGS) entry which is preliminary data.</text>
</comment>
<keyword evidence="11" id="KW-0961">Cell wall biogenesis/degradation</keyword>
<evidence type="ECO:0000256" key="13">
    <source>
        <dbReference type="ARBA" id="ARBA00037126"/>
    </source>
</evidence>
<evidence type="ECO:0000256" key="5">
    <source>
        <dbReference type="ARBA" id="ARBA00022801"/>
    </source>
</evidence>
<evidence type="ECO:0000259" key="18">
    <source>
        <dbReference type="Pfam" id="PF00150"/>
    </source>
</evidence>
<comment type="function">
    <text evidence="13">Glucosidase involved in the degradation of cellulosic biomass. Active on lichenan.</text>
</comment>
<evidence type="ECO:0000313" key="20">
    <source>
        <dbReference type="Proteomes" id="UP000481153"/>
    </source>
</evidence>
<feature type="signal peptide" evidence="17">
    <location>
        <begin position="1"/>
        <end position="18"/>
    </location>
</feature>
<gene>
    <name evidence="19" type="ORF">Ae201684_006866</name>
</gene>
<evidence type="ECO:0000256" key="17">
    <source>
        <dbReference type="SAM" id="SignalP"/>
    </source>
</evidence>
<evidence type="ECO:0000313" key="19">
    <source>
        <dbReference type="EMBL" id="KAF0737059.1"/>
    </source>
</evidence>
<dbReference type="GO" id="GO:0009986">
    <property type="term" value="C:cell surface"/>
    <property type="evidence" value="ECO:0007669"/>
    <property type="project" value="TreeGrafter"/>
</dbReference>
<dbReference type="Pfam" id="PF00150">
    <property type="entry name" value="Cellulase"/>
    <property type="match status" value="1"/>
</dbReference>
<keyword evidence="10 16" id="KW-0326">Glycosidase</keyword>
<keyword evidence="4" id="KW-0812">Transmembrane</keyword>
<dbReference type="InterPro" id="IPR017853">
    <property type="entry name" value="GH"/>
</dbReference>
<evidence type="ECO:0000256" key="1">
    <source>
        <dbReference type="ARBA" id="ARBA00004401"/>
    </source>
</evidence>
<comment type="similarity">
    <text evidence="2 16">Belongs to the glycosyl hydrolase 5 (cellulase A) family.</text>
</comment>
<keyword evidence="17" id="KW-0732">Signal</keyword>
<keyword evidence="8" id="KW-0472">Membrane</keyword>
<evidence type="ECO:0000256" key="10">
    <source>
        <dbReference type="ARBA" id="ARBA00023295"/>
    </source>
</evidence>
<dbReference type="InterPro" id="IPR050386">
    <property type="entry name" value="Glycosyl_hydrolase_5"/>
</dbReference>
<dbReference type="SUPFAM" id="SSF51445">
    <property type="entry name" value="(Trans)glycosidases"/>
    <property type="match status" value="1"/>
</dbReference>
<evidence type="ECO:0000256" key="3">
    <source>
        <dbReference type="ARBA" id="ARBA00022475"/>
    </source>
</evidence>
<dbReference type="Gene3D" id="3.20.20.80">
    <property type="entry name" value="Glycosidases"/>
    <property type="match status" value="1"/>
</dbReference>
<dbReference type="FunFam" id="3.20.20.80:FF:000113">
    <property type="entry name" value="Glucan 1,3-beta-glucosidase"/>
    <property type="match status" value="1"/>
</dbReference>
<dbReference type="EC" id="3.2.1.58" evidence="14"/>
<organism evidence="19 20">
    <name type="scientific">Aphanomyces euteiches</name>
    <dbReference type="NCBI Taxonomy" id="100861"/>
    <lineage>
        <taxon>Eukaryota</taxon>
        <taxon>Sar</taxon>
        <taxon>Stramenopiles</taxon>
        <taxon>Oomycota</taxon>
        <taxon>Saprolegniomycetes</taxon>
        <taxon>Saprolegniales</taxon>
        <taxon>Verrucalvaceae</taxon>
        <taxon>Aphanomyces</taxon>
    </lineage>
</organism>
<keyword evidence="20" id="KW-1185">Reference proteome</keyword>
<evidence type="ECO:0000256" key="4">
    <source>
        <dbReference type="ARBA" id="ARBA00022692"/>
    </source>
</evidence>
<feature type="domain" description="Glycoside hydrolase family 5" evidence="18">
    <location>
        <begin position="87"/>
        <end position="366"/>
    </location>
</feature>
<sequence length="389" mass="43641">MQRAVACFIFGLAWTVSAQHVQESVREGRAPLRGVNLGSWLVVEYWMSKQSPIWKDVPEDVANGGEHRVMAYLGHDKGDARFRAHRDSWITAADIAEIASYGLNTVRVPVGWWIMPEHSTKEQVGNGEWKHFAPGALGYLDTLVNDWALRSNVSVLIDIHAAPGSQNGRDHSAAPILQDAQWTRQDCNIKRTLKVARFLAARYRNSAAFLGLELLNEPEGNEATRQGVDRTKLQDYYRMAVSSIRQTGNNCVLVVSPLLTEQSPTATVWRDFLRQADVWLDWHKYLKWGFEGKRLPELATKGVESITNDMAAWTGNALLIGEWSLGHPDSADGDFADRNQAMQFGANLVQSVNNAKAGWTFWSWRADTGKPLGEGWCMRDLLRQGVLKL</sequence>
<feature type="chain" id="PRO_5026338460" description="glucan 1,3-beta-glucosidase" evidence="17">
    <location>
        <begin position="19"/>
        <end position="389"/>
    </location>
</feature>
<evidence type="ECO:0000256" key="7">
    <source>
        <dbReference type="ARBA" id="ARBA00022989"/>
    </source>
</evidence>
<keyword evidence="7" id="KW-1133">Transmembrane helix</keyword>
<dbReference type="GO" id="GO:0071555">
    <property type="term" value="P:cell wall organization"/>
    <property type="evidence" value="ECO:0007669"/>
    <property type="project" value="UniProtKB-KW"/>
</dbReference>
<dbReference type="InterPro" id="IPR001547">
    <property type="entry name" value="Glyco_hydro_5"/>
</dbReference>
<evidence type="ECO:0000256" key="8">
    <source>
        <dbReference type="ARBA" id="ARBA00023136"/>
    </source>
</evidence>
<dbReference type="Proteomes" id="UP000481153">
    <property type="component" value="Unassembled WGS sequence"/>
</dbReference>
<evidence type="ECO:0000256" key="2">
    <source>
        <dbReference type="ARBA" id="ARBA00005641"/>
    </source>
</evidence>
<evidence type="ECO:0000256" key="12">
    <source>
        <dbReference type="ARBA" id="ARBA00036824"/>
    </source>
</evidence>
<comment type="catalytic activity">
    <reaction evidence="12">
        <text>Successive hydrolysis of beta-D-glucose units from the non-reducing ends of (1-&gt;3)-beta-D-glucans, releasing alpha-glucose.</text>
        <dbReference type="EC" id="3.2.1.58"/>
    </reaction>
</comment>
<dbReference type="VEuPathDB" id="FungiDB:AeMF1_001902"/>
<dbReference type="GO" id="GO:0004338">
    <property type="term" value="F:glucan exo-1,3-beta-glucosidase activity"/>
    <property type="evidence" value="ECO:0007669"/>
    <property type="project" value="UniProtKB-EC"/>
</dbReference>
<evidence type="ECO:0000256" key="14">
    <source>
        <dbReference type="ARBA" id="ARBA00038929"/>
    </source>
</evidence>
<comment type="subcellular location">
    <subcellularLocation>
        <location evidence="1">Cell membrane</location>
        <topology evidence="1">Single-pass type II membrane protein</topology>
    </subcellularLocation>
</comment>